<dbReference type="GO" id="GO:0004523">
    <property type="term" value="F:RNA-DNA hybrid ribonuclease activity"/>
    <property type="evidence" value="ECO:0007669"/>
    <property type="project" value="InterPro"/>
</dbReference>
<feature type="domain" description="RNase H type-1" evidence="1">
    <location>
        <begin position="307"/>
        <end position="406"/>
    </location>
</feature>
<dbReference type="Pfam" id="PF13456">
    <property type="entry name" value="RVT_3"/>
    <property type="match status" value="1"/>
</dbReference>
<accession>A0A5N5FJE8</accession>
<dbReference type="EMBL" id="SMOL01000695">
    <property type="protein sequence ID" value="KAB2603067.1"/>
    <property type="molecule type" value="Genomic_DNA"/>
</dbReference>
<gene>
    <name evidence="2" type="ORF">D8674_004072</name>
</gene>
<sequence length="409" mass="46559">MEKVVHYDHYLGLPIFVGRSKKETFAYIKDHLWKKLNGWLGFLLSSVGKEILIKTVAQAIPLYTMQMFLFPKSFCEEFNQMVAQFWLGKEVAHHYPKIDFLQALASYNSSYCWKSVAASRIIIQGVAQWRVGDGLCIQTWGDSCPRRTGVHPSLIVHSVMVDNDEMRWNTSSILNWFIEKEARLSLSIPLSLFNPLDSMTWTKEPKAVFMTKSACFVAQTCHGLAGDELVGSTLNEETKFLWKALWCTKSQRKLNTFCYSAHDQLQCGLVLLLMLVWSFWMVCNEFIWKGVDASPLDVQLKAQKDENGSYGGIRIVIQNSTEGFMAVMVVQETGVSSAMHAEATAAWATTMFAWHWHEEQVQLEGDALIVVATIQNAGTTLHGHFDYLFADSQHILQGFKQWRISFGLR</sequence>
<dbReference type="Proteomes" id="UP000327157">
    <property type="component" value="Chromosome 10"/>
</dbReference>
<dbReference type="AlphaFoldDB" id="A0A5N5FJE8"/>
<protein>
    <submittedName>
        <fullName evidence="2">Ribonuclease H protein</fullName>
    </submittedName>
</protein>
<reference evidence="2 3" key="1">
    <citation type="submission" date="2019-09" db="EMBL/GenBank/DDBJ databases">
        <authorList>
            <person name="Ou C."/>
        </authorList>
    </citation>
    <scope>NUCLEOTIDE SEQUENCE [LARGE SCALE GENOMIC DNA]</scope>
    <source>
        <strain evidence="2">S2</strain>
        <tissue evidence="2">Leaf</tissue>
    </source>
</reference>
<evidence type="ECO:0000313" key="3">
    <source>
        <dbReference type="Proteomes" id="UP000327157"/>
    </source>
</evidence>
<reference evidence="3" key="2">
    <citation type="submission" date="2019-10" db="EMBL/GenBank/DDBJ databases">
        <title>A de novo genome assembly of a pear dwarfing rootstock.</title>
        <authorList>
            <person name="Wang F."/>
            <person name="Wang J."/>
            <person name="Li S."/>
            <person name="Zhang Y."/>
            <person name="Fang M."/>
            <person name="Ma L."/>
            <person name="Zhao Y."/>
            <person name="Jiang S."/>
        </authorList>
    </citation>
    <scope>NUCLEOTIDE SEQUENCE [LARGE SCALE GENOMIC DNA]</scope>
</reference>
<comment type="caution">
    <text evidence="2">The sequence shown here is derived from an EMBL/GenBank/DDBJ whole genome shotgun (WGS) entry which is preliminary data.</text>
</comment>
<evidence type="ECO:0000259" key="1">
    <source>
        <dbReference type="Pfam" id="PF13456"/>
    </source>
</evidence>
<dbReference type="GO" id="GO:0003676">
    <property type="term" value="F:nucleic acid binding"/>
    <property type="evidence" value="ECO:0007669"/>
    <property type="project" value="InterPro"/>
</dbReference>
<proteinExistence type="predicted"/>
<reference evidence="2 3" key="3">
    <citation type="submission" date="2019-11" db="EMBL/GenBank/DDBJ databases">
        <title>A de novo genome assembly of a pear dwarfing rootstock.</title>
        <authorList>
            <person name="Wang F."/>
            <person name="Wang J."/>
            <person name="Li S."/>
            <person name="Zhang Y."/>
            <person name="Fang M."/>
            <person name="Ma L."/>
            <person name="Zhao Y."/>
            <person name="Jiang S."/>
        </authorList>
    </citation>
    <scope>NUCLEOTIDE SEQUENCE [LARGE SCALE GENOMIC DNA]</scope>
    <source>
        <strain evidence="2">S2</strain>
        <tissue evidence="2">Leaf</tissue>
    </source>
</reference>
<name>A0A5N5FJE8_9ROSA</name>
<evidence type="ECO:0000313" key="2">
    <source>
        <dbReference type="EMBL" id="KAB2603067.1"/>
    </source>
</evidence>
<organism evidence="2 3">
    <name type="scientific">Pyrus ussuriensis x Pyrus communis</name>
    <dbReference type="NCBI Taxonomy" id="2448454"/>
    <lineage>
        <taxon>Eukaryota</taxon>
        <taxon>Viridiplantae</taxon>
        <taxon>Streptophyta</taxon>
        <taxon>Embryophyta</taxon>
        <taxon>Tracheophyta</taxon>
        <taxon>Spermatophyta</taxon>
        <taxon>Magnoliopsida</taxon>
        <taxon>eudicotyledons</taxon>
        <taxon>Gunneridae</taxon>
        <taxon>Pentapetalae</taxon>
        <taxon>rosids</taxon>
        <taxon>fabids</taxon>
        <taxon>Rosales</taxon>
        <taxon>Rosaceae</taxon>
        <taxon>Amygdaloideae</taxon>
        <taxon>Maleae</taxon>
        <taxon>Pyrus</taxon>
    </lineage>
</organism>
<dbReference type="PANTHER" id="PTHR33116">
    <property type="entry name" value="REVERSE TRANSCRIPTASE ZINC-BINDING DOMAIN-CONTAINING PROTEIN-RELATED-RELATED"/>
    <property type="match status" value="1"/>
</dbReference>
<dbReference type="OrthoDB" id="1166712at2759"/>
<dbReference type="PANTHER" id="PTHR33116:SF86">
    <property type="entry name" value="REVERSE TRANSCRIPTASE DOMAIN-CONTAINING PROTEIN"/>
    <property type="match status" value="1"/>
</dbReference>
<dbReference type="InterPro" id="IPR002156">
    <property type="entry name" value="RNaseH_domain"/>
</dbReference>
<keyword evidence="3" id="KW-1185">Reference proteome</keyword>